<dbReference type="SUPFAM" id="SSF89095">
    <property type="entry name" value="GatB/YqeY motif"/>
    <property type="match status" value="1"/>
</dbReference>
<name>A0ABW2Z4C4_9FLAO</name>
<dbReference type="Gene3D" id="1.10.1510.10">
    <property type="entry name" value="Uncharacterised protein YqeY/AIM41 PF09424, N-terminal domain"/>
    <property type="match status" value="1"/>
</dbReference>
<dbReference type="PANTHER" id="PTHR28055">
    <property type="entry name" value="ALTERED INHERITANCE OF MITOCHONDRIA PROTEIN 41, MITOCHONDRIAL"/>
    <property type="match status" value="1"/>
</dbReference>
<accession>A0ABW2Z4C4</accession>
<keyword evidence="2" id="KW-1185">Reference proteome</keyword>
<gene>
    <name evidence="1" type="ORF">ACFQZW_01620</name>
</gene>
<dbReference type="RefSeq" id="WP_386781351.1">
    <property type="nucleotide sequence ID" value="NZ_JBHTIC010000002.1"/>
</dbReference>
<dbReference type="InterPro" id="IPR019004">
    <property type="entry name" value="YqeY/Aim41"/>
</dbReference>
<proteinExistence type="predicted"/>
<dbReference type="Pfam" id="PF09424">
    <property type="entry name" value="YqeY"/>
    <property type="match status" value="1"/>
</dbReference>
<comment type="caution">
    <text evidence="1">The sequence shown here is derived from an EMBL/GenBank/DDBJ whole genome shotgun (WGS) entry which is preliminary data.</text>
</comment>
<dbReference type="Proteomes" id="UP001597032">
    <property type="component" value="Unassembled WGS sequence"/>
</dbReference>
<sequence length="149" mass="16275">MSLQEMIMVKLKEAMKTKNTVALESLRAIKSEILLAQTKSGASESLNEEEEIKLLQRLVKQRKDSAAVYEEQGREDLAAPELAQIEIISQFLPEQMNEEDLKSIIAGIIEKVGATSMKDMGKVMGIASKELAGKADGKAISTAVKQLLA</sequence>
<dbReference type="InterPro" id="IPR003789">
    <property type="entry name" value="Asn/Gln_tRNA_amidoTrase-B-like"/>
</dbReference>
<protein>
    <submittedName>
        <fullName evidence="1">GatB/YqeY domain-containing protein</fullName>
    </submittedName>
</protein>
<reference evidence="2" key="1">
    <citation type="journal article" date="2019" name="Int. J. Syst. Evol. Microbiol.">
        <title>The Global Catalogue of Microorganisms (GCM) 10K type strain sequencing project: providing services to taxonomists for standard genome sequencing and annotation.</title>
        <authorList>
            <consortium name="The Broad Institute Genomics Platform"/>
            <consortium name="The Broad Institute Genome Sequencing Center for Infectious Disease"/>
            <person name="Wu L."/>
            <person name="Ma J."/>
        </authorList>
    </citation>
    <scope>NUCLEOTIDE SEQUENCE [LARGE SCALE GENOMIC DNA]</scope>
    <source>
        <strain evidence="2">CCUG 60022</strain>
    </source>
</reference>
<dbReference type="Gene3D" id="1.10.10.410">
    <property type="match status" value="1"/>
</dbReference>
<dbReference type="InterPro" id="IPR023168">
    <property type="entry name" value="GatB_Yqey_C_2"/>
</dbReference>
<evidence type="ECO:0000313" key="1">
    <source>
        <dbReference type="EMBL" id="MFD0760773.1"/>
    </source>
</evidence>
<dbReference type="InterPro" id="IPR042184">
    <property type="entry name" value="YqeY/Aim41_N"/>
</dbReference>
<organism evidence="1 2">
    <name type="scientific">Lutibacter aestuarii</name>
    <dbReference type="NCBI Taxonomy" id="861111"/>
    <lineage>
        <taxon>Bacteria</taxon>
        <taxon>Pseudomonadati</taxon>
        <taxon>Bacteroidota</taxon>
        <taxon>Flavobacteriia</taxon>
        <taxon>Flavobacteriales</taxon>
        <taxon>Flavobacteriaceae</taxon>
        <taxon>Lutibacter</taxon>
    </lineage>
</organism>
<dbReference type="PANTHER" id="PTHR28055:SF1">
    <property type="entry name" value="ALTERED INHERITANCE OF MITOCHONDRIA PROTEIN 41, MITOCHONDRIAL"/>
    <property type="match status" value="1"/>
</dbReference>
<dbReference type="EMBL" id="JBHTIC010000002">
    <property type="protein sequence ID" value="MFD0760773.1"/>
    <property type="molecule type" value="Genomic_DNA"/>
</dbReference>
<evidence type="ECO:0000313" key="2">
    <source>
        <dbReference type="Proteomes" id="UP001597032"/>
    </source>
</evidence>